<dbReference type="RefSeq" id="WP_329408591.1">
    <property type="nucleotide sequence ID" value="NZ_CP109441.1"/>
</dbReference>
<feature type="domain" description="DUF1937" evidence="1">
    <location>
        <begin position="2"/>
        <end position="111"/>
    </location>
</feature>
<protein>
    <submittedName>
        <fullName evidence="2">DUF1937 family protein</fullName>
    </submittedName>
</protein>
<proteinExistence type="predicted"/>
<dbReference type="EMBL" id="CP109441">
    <property type="protein sequence ID" value="WUV45316.1"/>
    <property type="molecule type" value="Genomic_DNA"/>
</dbReference>
<evidence type="ECO:0000313" key="2">
    <source>
        <dbReference type="EMBL" id="WUV45316.1"/>
    </source>
</evidence>
<evidence type="ECO:0000259" key="1">
    <source>
        <dbReference type="Pfam" id="PF09152"/>
    </source>
</evidence>
<accession>A0ABZ1YQM3</accession>
<dbReference type="Proteomes" id="UP001432062">
    <property type="component" value="Chromosome"/>
</dbReference>
<dbReference type="InterPro" id="IPR015235">
    <property type="entry name" value="DUF1937"/>
</dbReference>
<sequence>MRRIFLACPYSNSDPEIVHERFLRCNEVAATIVRSGHAVFSQVSMSHPINEALGEEAAVVGKLWAPIDAVFMEMMDELVVVDIAGWEQSSGIKREIEFFRSRSRAVSMWSEIRSDFEELA</sequence>
<dbReference type="SUPFAM" id="SSF52309">
    <property type="entry name" value="N-(deoxy)ribosyltransferase-like"/>
    <property type="match status" value="1"/>
</dbReference>
<dbReference type="Pfam" id="PF09152">
    <property type="entry name" value="DUF1937"/>
    <property type="match status" value="1"/>
</dbReference>
<gene>
    <name evidence="2" type="ORF">OG563_40450</name>
</gene>
<organism evidence="2 3">
    <name type="scientific">Nocardia vinacea</name>
    <dbReference type="NCBI Taxonomy" id="96468"/>
    <lineage>
        <taxon>Bacteria</taxon>
        <taxon>Bacillati</taxon>
        <taxon>Actinomycetota</taxon>
        <taxon>Actinomycetes</taxon>
        <taxon>Mycobacteriales</taxon>
        <taxon>Nocardiaceae</taxon>
        <taxon>Nocardia</taxon>
    </lineage>
</organism>
<name>A0ABZ1YQM3_9NOCA</name>
<reference evidence="2" key="1">
    <citation type="submission" date="2022-10" db="EMBL/GenBank/DDBJ databases">
        <title>The complete genomes of actinobacterial strains from the NBC collection.</title>
        <authorList>
            <person name="Joergensen T.S."/>
            <person name="Alvarez Arevalo M."/>
            <person name="Sterndorff E.B."/>
            <person name="Faurdal D."/>
            <person name="Vuksanovic O."/>
            <person name="Mourched A.-S."/>
            <person name="Charusanti P."/>
            <person name="Shaw S."/>
            <person name="Blin K."/>
            <person name="Weber T."/>
        </authorList>
    </citation>
    <scope>NUCLEOTIDE SEQUENCE</scope>
    <source>
        <strain evidence="2">NBC_01482</strain>
    </source>
</reference>
<dbReference type="Gene3D" id="3.40.50.10400">
    <property type="entry name" value="Hypothetical protein PA1492"/>
    <property type="match status" value="1"/>
</dbReference>
<keyword evidence="3" id="KW-1185">Reference proteome</keyword>
<evidence type="ECO:0000313" key="3">
    <source>
        <dbReference type="Proteomes" id="UP001432062"/>
    </source>
</evidence>